<dbReference type="PANTHER" id="PTHR46696:SF4">
    <property type="entry name" value="BIOTIN BIOSYNTHESIS CYTOCHROME P450"/>
    <property type="match status" value="1"/>
</dbReference>
<evidence type="ECO:0000256" key="1">
    <source>
        <dbReference type="ARBA" id="ARBA00010617"/>
    </source>
</evidence>
<dbReference type="InterPro" id="IPR002397">
    <property type="entry name" value="Cyt_P450_B"/>
</dbReference>
<keyword evidence="4" id="KW-1185">Reference proteome</keyword>
<comment type="similarity">
    <text evidence="1 2">Belongs to the cytochrome P450 family.</text>
</comment>
<dbReference type="InterPro" id="IPR017972">
    <property type="entry name" value="Cyt_P450_CS"/>
</dbReference>
<dbReference type="Gene3D" id="1.10.630.10">
    <property type="entry name" value="Cytochrome P450"/>
    <property type="match status" value="1"/>
</dbReference>
<dbReference type="PRINTS" id="PR00385">
    <property type="entry name" value="P450"/>
</dbReference>
<comment type="caution">
    <text evidence="3">The sequence shown here is derived from an EMBL/GenBank/DDBJ whole genome shotgun (WGS) entry which is preliminary data.</text>
</comment>
<dbReference type="EMBL" id="BAABIL010000267">
    <property type="protein sequence ID" value="GAA4978920.1"/>
    <property type="molecule type" value="Genomic_DNA"/>
</dbReference>
<gene>
    <name evidence="3" type="ORF">GCM10023225_19420</name>
</gene>
<keyword evidence="2" id="KW-0503">Monooxygenase</keyword>
<accession>A0ABP9HUE3</accession>
<dbReference type="InterPro" id="IPR036396">
    <property type="entry name" value="Cyt_P450_sf"/>
</dbReference>
<dbReference type="PRINTS" id="PR00359">
    <property type="entry name" value="BP450"/>
</dbReference>
<proteinExistence type="inferred from homology"/>
<reference evidence="4" key="1">
    <citation type="journal article" date="2019" name="Int. J. Syst. Evol. Microbiol.">
        <title>The Global Catalogue of Microorganisms (GCM) 10K type strain sequencing project: providing services to taxonomists for standard genome sequencing and annotation.</title>
        <authorList>
            <consortium name="The Broad Institute Genomics Platform"/>
            <consortium name="The Broad Institute Genome Sequencing Center for Infectious Disease"/>
            <person name="Wu L."/>
            <person name="Ma J."/>
        </authorList>
    </citation>
    <scope>NUCLEOTIDE SEQUENCE [LARGE SCALE GENOMIC DNA]</scope>
    <source>
        <strain evidence="4">JCM 18126</strain>
    </source>
</reference>
<dbReference type="SUPFAM" id="SSF48264">
    <property type="entry name" value="Cytochrome P450"/>
    <property type="match status" value="1"/>
</dbReference>
<dbReference type="Pfam" id="PF00067">
    <property type="entry name" value="p450"/>
    <property type="match status" value="1"/>
</dbReference>
<dbReference type="PROSITE" id="PS00086">
    <property type="entry name" value="CYTOCHROME_P450"/>
    <property type="match status" value="1"/>
</dbReference>
<dbReference type="Proteomes" id="UP001501195">
    <property type="component" value="Unassembled WGS sequence"/>
</dbReference>
<keyword evidence="2" id="KW-0479">Metal-binding</keyword>
<dbReference type="PANTHER" id="PTHR46696">
    <property type="entry name" value="P450, PUTATIVE (EUROFUNG)-RELATED"/>
    <property type="match status" value="1"/>
</dbReference>
<dbReference type="CDD" id="cd20625">
    <property type="entry name" value="CYP164-like"/>
    <property type="match status" value="1"/>
</dbReference>
<keyword evidence="2" id="KW-0349">Heme</keyword>
<name>A0ABP9HUE3_9ACTN</name>
<sequence>MIRDGVRWTLQHGIPRQLVRRAARTGEPQGRLLTDPATWRDPYPLHAEVRARGELVPGSLSVLTASHRVTREVLGSADFGVVGPVEQLPGRLARLHAWAAQGAPVHPLAPPSLLGVDPPEHTRYRRLVSKVFTARAVEALRPRVRQTAGALLDDLARVAARPGGDGVADLVDGYAVRLPVAVIADILGVPEQRRDEVLAFQHGLAKSLDAATGWREFRAVEGSLRGFDDWIGRHLAQLRREPGEDLLSGLLAAEDDGTRLDERELRATAGLLLAAGFETTVNLIGSAAELLLTHPGQLAAVRADPELWPGAVEESLRLESPVQITSRAAQRDTRVAGHAVRRGTRLVTLLGAANRDPEVFADPERFDVRRPNARDHLAFSAGRHHCLGAALARLEGEEGLRALFERFPDLALAPGARRTSTRVLRGWEHLPVRLGGA</sequence>
<protein>
    <submittedName>
        <fullName evidence="3">Cytochrome P450</fullName>
    </submittedName>
</protein>
<evidence type="ECO:0000313" key="4">
    <source>
        <dbReference type="Proteomes" id="UP001501195"/>
    </source>
</evidence>
<keyword evidence="2" id="KW-0408">Iron</keyword>
<dbReference type="RefSeq" id="WP_345712296.1">
    <property type="nucleotide sequence ID" value="NZ_BAABIL010000267.1"/>
</dbReference>
<keyword evidence="2" id="KW-0560">Oxidoreductase</keyword>
<dbReference type="InterPro" id="IPR001128">
    <property type="entry name" value="Cyt_P450"/>
</dbReference>
<organism evidence="3 4">
    <name type="scientific">Kineococcus glutinatus</name>
    <dbReference type="NCBI Taxonomy" id="1070872"/>
    <lineage>
        <taxon>Bacteria</taxon>
        <taxon>Bacillati</taxon>
        <taxon>Actinomycetota</taxon>
        <taxon>Actinomycetes</taxon>
        <taxon>Kineosporiales</taxon>
        <taxon>Kineosporiaceae</taxon>
        <taxon>Kineococcus</taxon>
    </lineage>
</organism>
<evidence type="ECO:0000256" key="2">
    <source>
        <dbReference type="RuleBase" id="RU000461"/>
    </source>
</evidence>
<evidence type="ECO:0000313" key="3">
    <source>
        <dbReference type="EMBL" id="GAA4978920.1"/>
    </source>
</evidence>